<evidence type="ECO:0000313" key="3">
    <source>
        <dbReference type="Proteomes" id="UP001209570"/>
    </source>
</evidence>
<dbReference type="AlphaFoldDB" id="A0AAD5Q3D7"/>
<dbReference type="Proteomes" id="UP001209570">
    <property type="component" value="Unassembled WGS sequence"/>
</dbReference>
<feature type="transmembrane region" description="Helical" evidence="1">
    <location>
        <begin position="131"/>
        <end position="153"/>
    </location>
</feature>
<comment type="caution">
    <text evidence="2">The sequence shown here is derived from an EMBL/GenBank/DDBJ whole genome shotgun (WGS) entry which is preliminary data.</text>
</comment>
<evidence type="ECO:0008006" key="4">
    <source>
        <dbReference type="Google" id="ProtNLM"/>
    </source>
</evidence>
<organism evidence="2 3">
    <name type="scientific">Pythium insidiosum</name>
    <name type="common">Pythiosis disease agent</name>
    <dbReference type="NCBI Taxonomy" id="114742"/>
    <lineage>
        <taxon>Eukaryota</taxon>
        <taxon>Sar</taxon>
        <taxon>Stramenopiles</taxon>
        <taxon>Oomycota</taxon>
        <taxon>Peronosporomycetes</taxon>
        <taxon>Pythiales</taxon>
        <taxon>Pythiaceae</taxon>
        <taxon>Pythium</taxon>
    </lineage>
</organism>
<name>A0AAD5Q3D7_PYTIN</name>
<evidence type="ECO:0000256" key="1">
    <source>
        <dbReference type="SAM" id="Phobius"/>
    </source>
</evidence>
<feature type="transmembrane region" description="Helical" evidence="1">
    <location>
        <begin position="12"/>
        <end position="30"/>
    </location>
</feature>
<keyword evidence="3" id="KW-1185">Reference proteome</keyword>
<dbReference type="EMBL" id="JAKCXM010000383">
    <property type="protein sequence ID" value="KAJ0394796.1"/>
    <property type="molecule type" value="Genomic_DNA"/>
</dbReference>
<sequence>MLAVVRELLLPLTVLINHTVLLYLLSVYWPRRREPRVLLLFVVAVLNTMSLVPFARPDDELVASLNDVSELCCVLTFLVQSTIIGHDVGHRLKLRTVQRLTRAAEGLIALDVVAIGVSLSEVFQHDSLPAWLAIGFPGVCENVTLIFIVVFRFSYLALASGWRHVWWTRKTEVVCYLLFATHEVPFLLIDLTLQGDEDARLNWEFAQALHNRVTILLCLWVTLQSKLRAADRRRSAASVTRHQASASQRSWRFSMPRRASLAGPRPVLSTIAQVYVTSQPT</sequence>
<keyword evidence="1" id="KW-1133">Transmembrane helix</keyword>
<keyword evidence="1" id="KW-0812">Transmembrane</keyword>
<accession>A0AAD5Q3D7</accession>
<evidence type="ECO:0000313" key="2">
    <source>
        <dbReference type="EMBL" id="KAJ0394796.1"/>
    </source>
</evidence>
<feature type="transmembrane region" description="Helical" evidence="1">
    <location>
        <begin position="37"/>
        <end position="56"/>
    </location>
</feature>
<proteinExistence type="predicted"/>
<gene>
    <name evidence="2" type="ORF">P43SY_004243</name>
</gene>
<protein>
    <recommendedName>
        <fullName evidence="4">Transmembrane protein</fullName>
    </recommendedName>
</protein>
<reference evidence="2" key="1">
    <citation type="submission" date="2021-12" db="EMBL/GenBank/DDBJ databases">
        <title>Prjna785345.</title>
        <authorList>
            <person name="Rujirawat T."/>
            <person name="Krajaejun T."/>
        </authorList>
    </citation>
    <scope>NUCLEOTIDE SEQUENCE</scope>
    <source>
        <strain evidence="2">Pi057C3</strain>
    </source>
</reference>
<keyword evidence="1" id="KW-0472">Membrane</keyword>